<organism evidence="1 2">
    <name type="scientific">Streptomyces somaliensis (strain ATCC 33201 / DSM 40738 / JCM 12659 / KCTC 9044 / NCTC 11332 / NRRL B-12077 / IP 733)</name>
    <dbReference type="NCBI Taxonomy" id="1134445"/>
    <lineage>
        <taxon>Bacteria</taxon>
        <taxon>Bacillati</taxon>
        <taxon>Actinomycetota</taxon>
        <taxon>Actinomycetes</taxon>
        <taxon>Kitasatosporales</taxon>
        <taxon>Streptomycetaceae</taxon>
        <taxon>Streptomyces</taxon>
    </lineage>
</organism>
<dbReference type="AlphaFoldDB" id="A0AA44DG82"/>
<dbReference type="InterPro" id="IPR035944">
    <property type="entry name" value="YfbM-like_sf"/>
</dbReference>
<comment type="caution">
    <text evidence="1">The sequence shown here is derived from an EMBL/GenBank/DDBJ whole genome shotgun (WGS) entry which is preliminary data.</text>
</comment>
<dbReference type="Gene3D" id="3.40.1760.10">
    <property type="entry name" value="YfbM-like super family"/>
    <property type="match status" value="1"/>
</dbReference>
<dbReference type="EMBL" id="JAAXOU010000204">
    <property type="protein sequence ID" value="NKY15672.1"/>
    <property type="molecule type" value="Genomic_DNA"/>
</dbReference>
<evidence type="ECO:0000313" key="2">
    <source>
        <dbReference type="Proteomes" id="UP000570003"/>
    </source>
</evidence>
<sequence>MSMIGEYVRLTADEFARALGDPRWAQERVGELVEAELRVGGGGAPGRCLDTDKAWHALDFLLSRIGFPVDVVFGEGAIPGAEDWGYTPPRYLTPERVGAAAEALRGTPVERLVAGVGPEDLARAEVYPVVVWERGEPLEYVTAYYEALVPFFGAAARDGDAVLMWLD</sequence>
<keyword evidence="2" id="KW-1185">Reference proteome</keyword>
<name>A0AA44DG82_STRE0</name>
<protein>
    <submittedName>
        <fullName evidence="1">YfbM family protein</fullName>
    </submittedName>
</protein>
<reference evidence="1 2" key="1">
    <citation type="submission" date="2020-04" db="EMBL/GenBank/DDBJ databases">
        <title>MicrobeNet Type strains.</title>
        <authorList>
            <person name="Nicholson A.C."/>
        </authorList>
    </citation>
    <scope>NUCLEOTIDE SEQUENCE [LARGE SCALE GENOMIC DNA]</scope>
    <source>
        <strain evidence="1 2">DSM 40738</strain>
    </source>
</reference>
<evidence type="ECO:0000313" key="1">
    <source>
        <dbReference type="EMBL" id="NKY15672.1"/>
    </source>
</evidence>
<dbReference type="Pfam" id="PF08974">
    <property type="entry name" value="DUF1877"/>
    <property type="match status" value="1"/>
</dbReference>
<dbReference type="RefSeq" id="WP_168439847.1">
    <property type="nucleotide sequence ID" value="NZ_JAAXOU010000204.1"/>
</dbReference>
<dbReference type="SUPFAM" id="SSF111069">
    <property type="entry name" value="Hypothetical protein yfbM"/>
    <property type="match status" value="1"/>
</dbReference>
<dbReference type="Proteomes" id="UP000570003">
    <property type="component" value="Unassembled WGS sequence"/>
</dbReference>
<gene>
    <name evidence="1" type="ORF">HGA06_16385</name>
</gene>
<accession>A0AA44DG82</accession>
<dbReference type="InterPro" id="IPR015068">
    <property type="entry name" value="DUF1877"/>
</dbReference>
<proteinExistence type="predicted"/>